<dbReference type="GO" id="GO:0006955">
    <property type="term" value="P:immune response"/>
    <property type="evidence" value="ECO:0007669"/>
    <property type="project" value="InterPro"/>
</dbReference>
<dbReference type="SUPFAM" id="SSF54117">
    <property type="entry name" value="Interleukin 8-like chemokines"/>
    <property type="match status" value="1"/>
</dbReference>
<protein>
    <recommendedName>
        <fullName evidence="3">Chemokine interleukin-8-like domain-containing protein</fullName>
    </recommendedName>
</protein>
<dbReference type="Ensembl" id="ENSCLMT00005023371.1">
    <property type="protein sequence ID" value="ENSCLMP00005022295.1"/>
    <property type="gene ID" value="ENSCLMG00005011066.1"/>
</dbReference>
<keyword evidence="1" id="KW-0202">Cytokine</keyword>
<evidence type="ECO:0000259" key="3">
    <source>
        <dbReference type="SMART" id="SM00199"/>
    </source>
</evidence>
<feature type="domain" description="Chemokine interleukin-8-like" evidence="3">
    <location>
        <begin position="69"/>
        <end position="129"/>
    </location>
</feature>
<evidence type="ECO:0000256" key="2">
    <source>
        <dbReference type="SAM" id="MobiDB-lite"/>
    </source>
</evidence>
<organism evidence="4 5">
    <name type="scientific">Cyclopterus lumpus</name>
    <name type="common">Lumpsucker</name>
    <dbReference type="NCBI Taxonomy" id="8103"/>
    <lineage>
        <taxon>Eukaryota</taxon>
        <taxon>Metazoa</taxon>
        <taxon>Chordata</taxon>
        <taxon>Craniata</taxon>
        <taxon>Vertebrata</taxon>
        <taxon>Euteleostomi</taxon>
        <taxon>Actinopterygii</taxon>
        <taxon>Neopterygii</taxon>
        <taxon>Teleostei</taxon>
        <taxon>Neoteleostei</taxon>
        <taxon>Acanthomorphata</taxon>
        <taxon>Eupercaria</taxon>
        <taxon>Perciformes</taxon>
        <taxon>Cottioidei</taxon>
        <taxon>Cottales</taxon>
        <taxon>Cyclopteridae</taxon>
        <taxon>Cyclopterus</taxon>
    </lineage>
</organism>
<evidence type="ECO:0000256" key="1">
    <source>
        <dbReference type="ARBA" id="ARBA00022514"/>
    </source>
</evidence>
<dbReference type="Gene3D" id="2.40.50.40">
    <property type="match status" value="1"/>
</dbReference>
<evidence type="ECO:0000313" key="4">
    <source>
        <dbReference type="Ensembl" id="ENSCLMP00005022295.1"/>
    </source>
</evidence>
<dbReference type="SMART" id="SM00199">
    <property type="entry name" value="SCY"/>
    <property type="match status" value="1"/>
</dbReference>
<evidence type="ECO:0000313" key="5">
    <source>
        <dbReference type="Proteomes" id="UP000694565"/>
    </source>
</evidence>
<dbReference type="InterPro" id="IPR036048">
    <property type="entry name" value="Interleukin_8-like_sf"/>
</dbReference>
<reference evidence="4" key="1">
    <citation type="submission" date="2025-08" db="UniProtKB">
        <authorList>
            <consortium name="Ensembl"/>
        </authorList>
    </citation>
    <scope>IDENTIFICATION</scope>
</reference>
<dbReference type="InterPro" id="IPR001811">
    <property type="entry name" value="Chemokine_IL8-like_dom"/>
</dbReference>
<dbReference type="PANTHER" id="PTHR12015:SF108">
    <property type="entry name" value="C-C MOTIF CHEMOKINE 20"/>
    <property type="match status" value="1"/>
</dbReference>
<reference evidence="4" key="2">
    <citation type="submission" date="2025-09" db="UniProtKB">
        <authorList>
            <consortium name="Ensembl"/>
        </authorList>
    </citation>
    <scope>IDENTIFICATION</scope>
</reference>
<name>A0A8C2XTY6_CYCLU</name>
<dbReference type="GO" id="GO:0005615">
    <property type="term" value="C:extracellular space"/>
    <property type="evidence" value="ECO:0007669"/>
    <property type="project" value="UniProtKB-KW"/>
</dbReference>
<sequence>MKVSGHHLLRLYKSSRATQRQSPQPPLCHSSCRQEEPPPANQTMASMGPAELFFCILFITCCCTVAQVPTDCCLSVRNKPVRRIMVVDYRRQIGGHGCSIDATILLTRRGKKLCVPADQPWVTAVARHVDALKERCRKRQHKSNRCNGVK</sequence>
<dbReference type="InterPro" id="IPR039809">
    <property type="entry name" value="Chemokine_b/g/d"/>
</dbReference>
<dbReference type="AlphaFoldDB" id="A0A8C2XTY6"/>
<dbReference type="PANTHER" id="PTHR12015">
    <property type="entry name" value="SMALL INDUCIBLE CYTOKINE A"/>
    <property type="match status" value="1"/>
</dbReference>
<dbReference type="GO" id="GO:0008009">
    <property type="term" value="F:chemokine activity"/>
    <property type="evidence" value="ECO:0007669"/>
    <property type="project" value="InterPro"/>
</dbReference>
<dbReference type="GeneTree" id="ENSGT00730000112019"/>
<dbReference type="Pfam" id="PF00048">
    <property type="entry name" value="IL8"/>
    <property type="match status" value="1"/>
</dbReference>
<keyword evidence="5" id="KW-1185">Reference proteome</keyword>
<accession>A0A8C2XTY6</accession>
<dbReference type="Proteomes" id="UP000694565">
    <property type="component" value="Unplaced"/>
</dbReference>
<feature type="region of interest" description="Disordered" evidence="2">
    <location>
        <begin position="15"/>
        <end position="43"/>
    </location>
</feature>
<proteinExistence type="predicted"/>